<dbReference type="EMBL" id="JBJKFK010007110">
    <property type="protein sequence ID" value="KAL3307536.1"/>
    <property type="molecule type" value="Genomic_DNA"/>
</dbReference>
<reference evidence="1 2" key="1">
    <citation type="submission" date="2024-11" db="EMBL/GenBank/DDBJ databases">
        <title>Adaptive evolution of stress response genes in parasites aligns with host niche diversity.</title>
        <authorList>
            <person name="Hahn C."/>
            <person name="Resl P."/>
        </authorList>
    </citation>
    <scope>NUCLEOTIDE SEQUENCE [LARGE SCALE GENOMIC DNA]</scope>
    <source>
        <strain evidence="1">EGGRZ-B1_66</strain>
        <tissue evidence="1">Body</tissue>
    </source>
</reference>
<sequence length="123" mass="13344">SAATVTVLSVDFLDYPAQPVISQCVEKTGAGNRTDLVITFHTSRVRTKELRVKITRDMATNDTFQWLATERLTTLPPSAQDGQLTCPGLRPGFNYSIVLEALNDLGSVMPSKSVSQLISASSE</sequence>
<feature type="non-terminal residue" evidence="1">
    <location>
        <position position="1"/>
    </location>
</feature>
<accession>A0ABD2PP75</accession>
<evidence type="ECO:0000313" key="1">
    <source>
        <dbReference type="EMBL" id="KAL3307536.1"/>
    </source>
</evidence>
<gene>
    <name evidence="1" type="ORF">Ciccas_013947</name>
</gene>
<comment type="caution">
    <text evidence="1">The sequence shown here is derived from an EMBL/GenBank/DDBJ whole genome shotgun (WGS) entry which is preliminary data.</text>
</comment>
<evidence type="ECO:0000313" key="2">
    <source>
        <dbReference type="Proteomes" id="UP001626550"/>
    </source>
</evidence>
<protein>
    <recommendedName>
        <fullName evidence="3">Fibronectin type-III domain-containing protein</fullName>
    </recommendedName>
</protein>
<proteinExistence type="predicted"/>
<name>A0ABD2PP75_9PLAT</name>
<organism evidence="1 2">
    <name type="scientific">Cichlidogyrus casuarinus</name>
    <dbReference type="NCBI Taxonomy" id="1844966"/>
    <lineage>
        <taxon>Eukaryota</taxon>
        <taxon>Metazoa</taxon>
        <taxon>Spiralia</taxon>
        <taxon>Lophotrochozoa</taxon>
        <taxon>Platyhelminthes</taxon>
        <taxon>Monogenea</taxon>
        <taxon>Monopisthocotylea</taxon>
        <taxon>Dactylogyridea</taxon>
        <taxon>Ancyrocephalidae</taxon>
        <taxon>Cichlidogyrus</taxon>
    </lineage>
</organism>
<dbReference type="AlphaFoldDB" id="A0ABD2PP75"/>
<keyword evidence="2" id="KW-1185">Reference proteome</keyword>
<dbReference type="Proteomes" id="UP001626550">
    <property type="component" value="Unassembled WGS sequence"/>
</dbReference>
<evidence type="ECO:0008006" key="3">
    <source>
        <dbReference type="Google" id="ProtNLM"/>
    </source>
</evidence>